<evidence type="ECO:0000313" key="3">
    <source>
        <dbReference type="Proteomes" id="UP000249829"/>
    </source>
</evidence>
<organism evidence="2 3">
    <name type="scientific">Aspergillus violaceofuscus (strain CBS 115571)</name>
    <dbReference type="NCBI Taxonomy" id="1450538"/>
    <lineage>
        <taxon>Eukaryota</taxon>
        <taxon>Fungi</taxon>
        <taxon>Dikarya</taxon>
        <taxon>Ascomycota</taxon>
        <taxon>Pezizomycotina</taxon>
        <taxon>Eurotiomycetes</taxon>
        <taxon>Eurotiomycetidae</taxon>
        <taxon>Eurotiales</taxon>
        <taxon>Aspergillaceae</taxon>
        <taxon>Aspergillus</taxon>
    </lineage>
</organism>
<evidence type="ECO:0000313" key="2">
    <source>
        <dbReference type="EMBL" id="PYI13785.1"/>
    </source>
</evidence>
<reference evidence="2 3" key="1">
    <citation type="submission" date="2018-02" db="EMBL/GenBank/DDBJ databases">
        <title>The genomes of Aspergillus section Nigri reveals drivers in fungal speciation.</title>
        <authorList>
            <consortium name="DOE Joint Genome Institute"/>
            <person name="Vesth T.C."/>
            <person name="Nybo J."/>
            <person name="Theobald S."/>
            <person name="Brandl J."/>
            <person name="Frisvad J.C."/>
            <person name="Nielsen K.F."/>
            <person name="Lyhne E.K."/>
            <person name="Kogle M.E."/>
            <person name="Kuo A."/>
            <person name="Riley R."/>
            <person name="Clum A."/>
            <person name="Nolan M."/>
            <person name="Lipzen A."/>
            <person name="Salamov A."/>
            <person name="Henrissat B."/>
            <person name="Wiebenga A."/>
            <person name="De vries R.P."/>
            <person name="Grigoriev I.V."/>
            <person name="Mortensen U.H."/>
            <person name="Andersen M.R."/>
            <person name="Baker S.E."/>
        </authorList>
    </citation>
    <scope>NUCLEOTIDE SEQUENCE [LARGE SCALE GENOMIC DNA]</scope>
    <source>
        <strain evidence="2 3">CBS 115571</strain>
    </source>
</reference>
<evidence type="ECO:0000256" key="1">
    <source>
        <dbReference type="SAM" id="MobiDB-lite"/>
    </source>
</evidence>
<accession>A0A2V5GRI0</accession>
<proteinExistence type="predicted"/>
<feature type="region of interest" description="Disordered" evidence="1">
    <location>
        <begin position="282"/>
        <end position="306"/>
    </location>
</feature>
<protein>
    <submittedName>
        <fullName evidence="2">Uncharacterized protein</fullName>
    </submittedName>
</protein>
<sequence>MADQNTPSQSADITTTDIAMREALTRFRRRMLTANRAFIQSRIAEVEARDPTAPGKKKIQRMAEWRHCDWNPEPDRWDEGQPYLQMVDDDAVPDRRMDGVYPARLRTETARQIYLDMLQGVFQRQAEARAAKEGSEHPGVIPRCEELGRFLRYAHELRDPDVRQSGVAEFAAGLDIHFEDEELEGIGEEAQGEEDEDGEGRRRRQEREDRYHECVRTKCEHLRESLEQPNDYYSSLFGRATIVADVDCDLEVKAGVLTGAEGYQGQWPQWYSAYLYCRKYPDDDEEEEEEEEEEETKPKWNDDVPDSPNIGEWGWRIVFMEVDYCDPWEPQQLYGRRPRFDSIPEFLDWYSSWPDHLTERQLLSYRRHARGWDGCQTDCESECEDHC</sequence>
<keyword evidence="3" id="KW-1185">Reference proteome</keyword>
<feature type="compositionally biased region" description="Acidic residues" evidence="1">
    <location>
        <begin position="182"/>
        <end position="198"/>
    </location>
</feature>
<dbReference type="AlphaFoldDB" id="A0A2V5GRI0"/>
<dbReference type="EMBL" id="KZ825231">
    <property type="protein sequence ID" value="PYI13785.1"/>
    <property type="molecule type" value="Genomic_DNA"/>
</dbReference>
<dbReference type="Proteomes" id="UP000249829">
    <property type="component" value="Unassembled WGS sequence"/>
</dbReference>
<gene>
    <name evidence="2" type="ORF">BO99DRAFT_346644</name>
</gene>
<feature type="region of interest" description="Disordered" evidence="1">
    <location>
        <begin position="182"/>
        <end position="207"/>
    </location>
</feature>
<feature type="compositionally biased region" description="Acidic residues" evidence="1">
    <location>
        <begin position="282"/>
        <end position="295"/>
    </location>
</feature>
<dbReference type="OMA" id="NIREWGW"/>
<name>A0A2V5GRI0_ASPV1</name>